<name>A0A5C4VDJ8_9ACTN</name>
<dbReference type="OrthoDB" id="3723182at2"/>
<dbReference type="CDD" id="cd02142">
    <property type="entry name" value="McbC_SagB-like_oxidoreductase"/>
    <property type="match status" value="1"/>
</dbReference>
<reference evidence="2 3" key="1">
    <citation type="submission" date="2019-06" db="EMBL/GenBank/DDBJ databases">
        <title>Draft genome of Streptomyces sedi sp. JCM16909.</title>
        <authorList>
            <person name="Klykleung N."/>
            <person name="Tanasupawat S."/>
            <person name="Kudo T."/>
            <person name="Yuki M."/>
            <person name="Ohkuma M."/>
        </authorList>
    </citation>
    <scope>NUCLEOTIDE SEQUENCE [LARGE SCALE GENOMIC DNA]</scope>
    <source>
        <strain evidence="2 3">JCM 16909</strain>
    </source>
</reference>
<dbReference type="GO" id="GO:0016491">
    <property type="term" value="F:oxidoreductase activity"/>
    <property type="evidence" value="ECO:0007669"/>
    <property type="project" value="InterPro"/>
</dbReference>
<dbReference type="RefSeq" id="WP_139640905.1">
    <property type="nucleotide sequence ID" value="NZ_BAAAZS010000006.1"/>
</dbReference>
<evidence type="ECO:0000313" key="3">
    <source>
        <dbReference type="Proteomes" id="UP000311713"/>
    </source>
</evidence>
<keyword evidence="3" id="KW-1185">Reference proteome</keyword>
<dbReference type="AlphaFoldDB" id="A0A5C4VDJ8"/>
<sequence>MSAPWNAMPAPDPHGYAPLAASYHENSKFTRDRQLNYSDTVQHFEARMNELRAGPDRYASAPATVLDDEPLPLPALGELAARRRSERAWGGAPLSRRALATILRVGVGAADVRRPAPSAGGLYPVEAYVAVMNVEGIAPGVHYYAPHAGELRWVDPVDPAPGLRAACLHPEFLEGAGAVVALTGVFSRSTAKYAERGYRFALIEAGHMGQGLCLAAEGVGAGSLCLAGFHDHELDELLQLDGRLESSVHTVVLGPVADGD</sequence>
<evidence type="ECO:0000259" key="1">
    <source>
        <dbReference type="Pfam" id="PF00881"/>
    </source>
</evidence>
<dbReference type="EMBL" id="VDGT01000002">
    <property type="protein sequence ID" value="TNM33625.1"/>
    <property type="molecule type" value="Genomic_DNA"/>
</dbReference>
<accession>A0A5C4VDJ8</accession>
<dbReference type="PANTHER" id="PTHR43745">
    <property type="entry name" value="NITROREDUCTASE MJ1384-RELATED"/>
    <property type="match status" value="1"/>
</dbReference>
<dbReference type="InterPro" id="IPR020051">
    <property type="entry name" value="SagB-type_dehydrogenase"/>
</dbReference>
<dbReference type="SUPFAM" id="SSF55469">
    <property type="entry name" value="FMN-dependent nitroreductase-like"/>
    <property type="match status" value="1"/>
</dbReference>
<dbReference type="InterPro" id="IPR052544">
    <property type="entry name" value="Bacteriocin_Proc_Enz"/>
</dbReference>
<dbReference type="Proteomes" id="UP000311713">
    <property type="component" value="Unassembled WGS sequence"/>
</dbReference>
<dbReference type="Gene3D" id="3.40.109.10">
    <property type="entry name" value="NADH Oxidase"/>
    <property type="match status" value="1"/>
</dbReference>
<dbReference type="NCBIfam" id="TIGR03605">
    <property type="entry name" value="antibiot_sagB"/>
    <property type="match status" value="1"/>
</dbReference>
<feature type="domain" description="Nitroreductase" evidence="1">
    <location>
        <begin position="81"/>
        <end position="248"/>
    </location>
</feature>
<gene>
    <name evidence="2" type="ORF">FH715_04580</name>
</gene>
<dbReference type="Pfam" id="PF00881">
    <property type="entry name" value="Nitroreductase"/>
    <property type="match status" value="1"/>
</dbReference>
<organism evidence="2 3">
    <name type="scientific">Streptomyces sedi</name>
    <dbReference type="NCBI Taxonomy" id="555059"/>
    <lineage>
        <taxon>Bacteria</taxon>
        <taxon>Bacillati</taxon>
        <taxon>Actinomycetota</taxon>
        <taxon>Actinomycetes</taxon>
        <taxon>Kitasatosporales</taxon>
        <taxon>Streptomycetaceae</taxon>
        <taxon>Streptomyces</taxon>
    </lineage>
</organism>
<evidence type="ECO:0000313" key="2">
    <source>
        <dbReference type="EMBL" id="TNM33625.1"/>
    </source>
</evidence>
<proteinExistence type="predicted"/>
<protein>
    <submittedName>
        <fullName evidence="2">SagB/ThcOx family dehydrogenase</fullName>
    </submittedName>
</protein>
<comment type="caution">
    <text evidence="2">The sequence shown here is derived from an EMBL/GenBank/DDBJ whole genome shotgun (WGS) entry which is preliminary data.</text>
</comment>
<dbReference type="PANTHER" id="PTHR43745:SF2">
    <property type="entry name" value="NITROREDUCTASE MJ1384-RELATED"/>
    <property type="match status" value="1"/>
</dbReference>
<dbReference type="InterPro" id="IPR029479">
    <property type="entry name" value="Nitroreductase"/>
</dbReference>
<dbReference type="InterPro" id="IPR000415">
    <property type="entry name" value="Nitroreductase-like"/>
</dbReference>